<sequence length="329" mass="36389">MQPKISQPALAGISRLSSKSWNKARWIILPEVLRAKRDRLSAEFHARAAARRGVIRDALEAIMSHRQPATWAYNASVSGILEFPEFQDLVAAPEDEKEVLASDDARLVIALAELPAKLESRSAARRTFLSAKVFGPTSASEDVLDPATSASSRGEACPNANRQPCCFVGWKDVGASGGPRTHSNVYIPGSCHFSPFTFSQRASAAAYALVELAGLDPRNAIVDQMDALDLRFVCNDCPIQEREQEVMAWRVCLQHTLKHVLKESGQARHISSWTLLSPIAAKDVRRREGTILPTWMPSGFAFYAPRTFTNVASGQRWSHMYRPSMISRD</sequence>
<dbReference type="EMBL" id="JACAZH010000003">
    <property type="protein sequence ID" value="KAF7373939.1"/>
    <property type="molecule type" value="Genomic_DNA"/>
</dbReference>
<dbReference type="OrthoDB" id="2823912at2759"/>
<reference evidence="1" key="1">
    <citation type="submission" date="2020-05" db="EMBL/GenBank/DDBJ databases">
        <title>Mycena genomes resolve the evolution of fungal bioluminescence.</title>
        <authorList>
            <person name="Tsai I.J."/>
        </authorList>
    </citation>
    <scope>NUCLEOTIDE SEQUENCE</scope>
    <source>
        <strain evidence="1">160909Yilan</strain>
    </source>
</reference>
<protein>
    <submittedName>
        <fullName evidence="1">Uncharacterized protein</fullName>
    </submittedName>
</protein>
<gene>
    <name evidence="1" type="ORF">MSAN_00606300</name>
</gene>
<dbReference type="AlphaFoldDB" id="A0A8H6ZB17"/>
<comment type="caution">
    <text evidence="1">The sequence shown here is derived from an EMBL/GenBank/DDBJ whole genome shotgun (WGS) entry which is preliminary data.</text>
</comment>
<keyword evidence="2" id="KW-1185">Reference proteome</keyword>
<evidence type="ECO:0000313" key="2">
    <source>
        <dbReference type="Proteomes" id="UP000623467"/>
    </source>
</evidence>
<proteinExistence type="predicted"/>
<dbReference type="Proteomes" id="UP000623467">
    <property type="component" value="Unassembled WGS sequence"/>
</dbReference>
<accession>A0A8H6ZB17</accession>
<organism evidence="1 2">
    <name type="scientific">Mycena sanguinolenta</name>
    <dbReference type="NCBI Taxonomy" id="230812"/>
    <lineage>
        <taxon>Eukaryota</taxon>
        <taxon>Fungi</taxon>
        <taxon>Dikarya</taxon>
        <taxon>Basidiomycota</taxon>
        <taxon>Agaricomycotina</taxon>
        <taxon>Agaricomycetes</taxon>
        <taxon>Agaricomycetidae</taxon>
        <taxon>Agaricales</taxon>
        <taxon>Marasmiineae</taxon>
        <taxon>Mycenaceae</taxon>
        <taxon>Mycena</taxon>
    </lineage>
</organism>
<name>A0A8H6ZB17_9AGAR</name>
<evidence type="ECO:0000313" key="1">
    <source>
        <dbReference type="EMBL" id="KAF7373939.1"/>
    </source>
</evidence>